<comment type="caution">
    <text evidence="3">The sequence shown here is derived from an EMBL/GenBank/DDBJ whole genome shotgun (WGS) entry which is preliminary data.</text>
</comment>
<dbReference type="InterPro" id="IPR050879">
    <property type="entry name" value="Acyltransferase_3"/>
</dbReference>
<feature type="transmembrane region" description="Helical" evidence="1">
    <location>
        <begin position="129"/>
        <end position="146"/>
    </location>
</feature>
<sequence length="347" mass="39447">MEFYMLVSDFLQRDKNNLDLLRIVCAAAVIFGHSYYLSDAGGSQDPLKELVGFTYSGSTAVKVFFFISGLLVTNSLVATRSVLHFLVSRTFRIYPALVVVILVSALLIGPTLTIIPFHEYIHSEITKTYIFSNLMMETQYVLPGVFNNNFYKDAVNGSLWTIPYEVASYMVLLGVFLISASGSRHIWGVICLIIIASPVMGINKYLFINSDNPDIYMLAPCFALGAIYALYKDIIHVSYHAPLGFALLFYLVNDETLSHMLFFFMVCTMFLYLSSLSFVRRIKIKNDISYGVYLYGFLSQQIINNFLPDIHIHINQIFSLLLSMAFGYLSFVIIERPFMRLGRHILK</sequence>
<evidence type="ECO:0000256" key="1">
    <source>
        <dbReference type="SAM" id="Phobius"/>
    </source>
</evidence>
<feature type="transmembrane region" description="Helical" evidence="1">
    <location>
        <begin position="20"/>
        <end position="38"/>
    </location>
</feature>
<keyword evidence="1" id="KW-0472">Membrane</keyword>
<name>A0A744B7X2_SALER</name>
<feature type="transmembrane region" description="Helical" evidence="1">
    <location>
        <begin position="158"/>
        <end position="179"/>
    </location>
</feature>
<feature type="transmembrane region" description="Helical" evidence="1">
    <location>
        <begin position="186"/>
        <end position="208"/>
    </location>
</feature>
<dbReference type="GO" id="GO:0000271">
    <property type="term" value="P:polysaccharide biosynthetic process"/>
    <property type="evidence" value="ECO:0007669"/>
    <property type="project" value="TreeGrafter"/>
</dbReference>
<dbReference type="EMBL" id="DAAUNN010000003">
    <property type="protein sequence ID" value="HAF2341225.1"/>
    <property type="molecule type" value="Genomic_DNA"/>
</dbReference>
<dbReference type="AlphaFoldDB" id="A0A744B7X2"/>
<feature type="transmembrane region" description="Helical" evidence="1">
    <location>
        <begin position="313"/>
        <end position="334"/>
    </location>
</feature>
<feature type="transmembrane region" description="Helical" evidence="1">
    <location>
        <begin position="93"/>
        <end position="117"/>
    </location>
</feature>
<feature type="domain" description="Acyltransferase 3" evidence="2">
    <location>
        <begin position="17"/>
        <end position="332"/>
    </location>
</feature>
<feature type="transmembrane region" description="Helical" evidence="1">
    <location>
        <begin position="290"/>
        <end position="307"/>
    </location>
</feature>
<dbReference type="Pfam" id="PF01757">
    <property type="entry name" value="Acyl_transf_3"/>
    <property type="match status" value="1"/>
</dbReference>
<organism evidence="3">
    <name type="scientific">Salmonella enterica</name>
    <name type="common">Salmonella choleraesuis</name>
    <dbReference type="NCBI Taxonomy" id="28901"/>
    <lineage>
        <taxon>Bacteria</taxon>
        <taxon>Pseudomonadati</taxon>
        <taxon>Pseudomonadota</taxon>
        <taxon>Gammaproteobacteria</taxon>
        <taxon>Enterobacterales</taxon>
        <taxon>Enterobacteriaceae</taxon>
        <taxon>Salmonella</taxon>
    </lineage>
</organism>
<dbReference type="PANTHER" id="PTHR23028:SF53">
    <property type="entry name" value="ACYL_TRANSF_3 DOMAIN-CONTAINING PROTEIN"/>
    <property type="match status" value="1"/>
</dbReference>
<gene>
    <name evidence="3" type="ORF">G8M51_001597</name>
</gene>
<keyword evidence="3" id="KW-0012">Acyltransferase</keyword>
<evidence type="ECO:0000313" key="3">
    <source>
        <dbReference type="EMBL" id="HAF2341225.1"/>
    </source>
</evidence>
<feature type="transmembrane region" description="Helical" evidence="1">
    <location>
        <begin position="50"/>
        <end position="73"/>
    </location>
</feature>
<evidence type="ECO:0000259" key="2">
    <source>
        <dbReference type="Pfam" id="PF01757"/>
    </source>
</evidence>
<keyword evidence="3" id="KW-0808">Transferase</keyword>
<keyword evidence="1" id="KW-0812">Transmembrane</keyword>
<protein>
    <submittedName>
        <fullName evidence="3">Acyltransferase</fullName>
    </submittedName>
</protein>
<dbReference type="PANTHER" id="PTHR23028">
    <property type="entry name" value="ACETYLTRANSFERASE"/>
    <property type="match status" value="1"/>
</dbReference>
<dbReference type="InterPro" id="IPR002656">
    <property type="entry name" value="Acyl_transf_3_dom"/>
</dbReference>
<proteinExistence type="predicted"/>
<reference evidence="3" key="1">
    <citation type="journal article" date="2018" name="Genome Biol.">
        <title>SKESA: strategic k-mer extension for scrupulous assemblies.</title>
        <authorList>
            <person name="Souvorov A."/>
            <person name="Agarwala R."/>
            <person name="Lipman D.J."/>
        </authorList>
    </citation>
    <scope>NUCLEOTIDE SEQUENCE</scope>
    <source>
        <strain evidence="3">MA.CK_98/00006641</strain>
    </source>
</reference>
<dbReference type="GO" id="GO:0016747">
    <property type="term" value="F:acyltransferase activity, transferring groups other than amino-acyl groups"/>
    <property type="evidence" value="ECO:0007669"/>
    <property type="project" value="InterPro"/>
</dbReference>
<reference evidence="3" key="2">
    <citation type="submission" date="2020-02" db="EMBL/GenBank/DDBJ databases">
        <authorList>
            <consortium name="NCBI Pathogen Detection Project"/>
        </authorList>
    </citation>
    <scope>NUCLEOTIDE SEQUENCE</scope>
    <source>
        <strain evidence="3">MA.CK_98/00006641</strain>
    </source>
</reference>
<feature type="transmembrane region" description="Helical" evidence="1">
    <location>
        <begin position="214"/>
        <end position="230"/>
    </location>
</feature>
<accession>A0A744B7X2</accession>
<feature type="transmembrane region" description="Helical" evidence="1">
    <location>
        <begin position="259"/>
        <end position="278"/>
    </location>
</feature>
<keyword evidence="1" id="KW-1133">Transmembrane helix</keyword>
<dbReference type="GO" id="GO:0016020">
    <property type="term" value="C:membrane"/>
    <property type="evidence" value="ECO:0007669"/>
    <property type="project" value="TreeGrafter"/>
</dbReference>